<organism evidence="1 2">
    <name type="scientific">Aromia moschata</name>
    <dbReference type="NCBI Taxonomy" id="1265417"/>
    <lineage>
        <taxon>Eukaryota</taxon>
        <taxon>Metazoa</taxon>
        <taxon>Ecdysozoa</taxon>
        <taxon>Arthropoda</taxon>
        <taxon>Hexapoda</taxon>
        <taxon>Insecta</taxon>
        <taxon>Pterygota</taxon>
        <taxon>Neoptera</taxon>
        <taxon>Endopterygota</taxon>
        <taxon>Coleoptera</taxon>
        <taxon>Polyphaga</taxon>
        <taxon>Cucujiformia</taxon>
        <taxon>Chrysomeloidea</taxon>
        <taxon>Cerambycidae</taxon>
        <taxon>Cerambycinae</taxon>
        <taxon>Callichromatini</taxon>
        <taxon>Aromia</taxon>
    </lineage>
</organism>
<dbReference type="AlphaFoldDB" id="A0AAV8Y796"/>
<dbReference type="PANTHER" id="PTHR13333">
    <property type="entry name" value="M-AAA PROTEASE-INTERACTING PROTEIN 1, MITOCHONDRIAL"/>
    <property type="match status" value="1"/>
</dbReference>
<dbReference type="GO" id="GO:0005743">
    <property type="term" value="C:mitochondrial inner membrane"/>
    <property type="evidence" value="ECO:0007669"/>
    <property type="project" value="TreeGrafter"/>
</dbReference>
<accession>A0AAV8Y796</accession>
<evidence type="ECO:0000313" key="2">
    <source>
        <dbReference type="Proteomes" id="UP001162162"/>
    </source>
</evidence>
<dbReference type="EMBL" id="JAPWTK010000179">
    <property type="protein sequence ID" value="KAJ8946696.1"/>
    <property type="molecule type" value="Genomic_DNA"/>
</dbReference>
<dbReference type="PANTHER" id="PTHR13333:SF5">
    <property type="entry name" value="M-AAA PROTEASE-INTERACTING PROTEIN 1, MITOCHONDRIAL"/>
    <property type="match status" value="1"/>
</dbReference>
<dbReference type="GO" id="GO:0032979">
    <property type="term" value="P:protein insertion into mitochondrial inner membrane from matrix"/>
    <property type="evidence" value="ECO:0007669"/>
    <property type="project" value="TreeGrafter"/>
</dbReference>
<evidence type="ECO:0000313" key="1">
    <source>
        <dbReference type="EMBL" id="KAJ8946696.1"/>
    </source>
</evidence>
<name>A0AAV8Y796_9CUCU</name>
<comment type="caution">
    <text evidence="1">The sequence shown here is derived from an EMBL/GenBank/DDBJ whole genome shotgun (WGS) entry which is preliminary data.</text>
</comment>
<protein>
    <submittedName>
        <fullName evidence="1">Uncharacterized protein</fullName>
    </submittedName>
</protein>
<proteinExistence type="predicted"/>
<dbReference type="Proteomes" id="UP001162162">
    <property type="component" value="Unassembled WGS sequence"/>
</dbReference>
<gene>
    <name evidence="1" type="ORF">NQ318_006953</name>
</gene>
<reference evidence="1" key="1">
    <citation type="journal article" date="2023" name="Insect Mol. Biol.">
        <title>Genome sequencing provides insights into the evolution of gene families encoding plant cell wall-degrading enzymes in longhorned beetles.</title>
        <authorList>
            <person name="Shin N.R."/>
            <person name="Okamura Y."/>
            <person name="Kirsch R."/>
            <person name="Pauchet Y."/>
        </authorList>
    </citation>
    <scope>NUCLEOTIDE SEQUENCE</scope>
    <source>
        <strain evidence="1">AMC_N1</strain>
    </source>
</reference>
<sequence length="168" mass="19263">MPKTPELIYIPHLTRWLKTKFQLRKLQKTWDPEFSEGVFIYGTTKAVCRITEIIHQNKPGELEGLLTTSAKIKLTDDMTNKLTKTQKKIIKIKPEDIKILVPTTVHLTTDGDKKNCRVGMRILALKWIQQSNGALRLVLIYYTDGQQSDWTISAFDVLECAILTQAPH</sequence>
<keyword evidence="2" id="KW-1185">Reference proteome</keyword>
<dbReference type="GO" id="GO:0043022">
    <property type="term" value="F:ribosome binding"/>
    <property type="evidence" value="ECO:0007669"/>
    <property type="project" value="TreeGrafter"/>
</dbReference>